<dbReference type="EMBL" id="JAMSKV010000019">
    <property type="protein sequence ID" value="MCQ8279958.1"/>
    <property type="molecule type" value="Genomic_DNA"/>
</dbReference>
<protein>
    <submittedName>
        <fullName evidence="2">Uncharacterized protein</fullName>
    </submittedName>
</protein>
<feature type="region of interest" description="Disordered" evidence="1">
    <location>
        <begin position="246"/>
        <end position="300"/>
    </location>
</feature>
<dbReference type="Proteomes" id="UP001524587">
    <property type="component" value="Unassembled WGS sequence"/>
</dbReference>
<reference evidence="2 3" key="1">
    <citation type="submission" date="2022-06" db="EMBL/GenBank/DDBJ databases">
        <title>Endosaccharibacter gen. nov., sp. nov., endophytic bacteria isolated from sugarcane.</title>
        <authorList>
            <person name="Pitiwittayakul N."/>
            <person name="Yukphan P."/>
            <person name="Charoenyingcharoen P."/>
            <person name="Tanasupawat S."/>
        </authorList>
    </citation>
    <scope>NUCLEOTIDE SEQUENCE [LARGE SCALE GENOMIC DNA]</scope>
    <source>
        <strain evidence="2 3">KSS8</strain>
    </source>
</reference>
<keyword evidence="3" id="KW-1185">Reference proteome</keyword>
<accession>A0ABT1WAN1</accession>
<feature type="region of interest" description="Disordered" evidence="1">
    <location>
        <begin position="189"/>
        <end position="228"/>
    </location>
</feature>
<feature type="region of interest" description="Disordered" evidence="1">
    <location>
        <begin position="687"/>
        <end position="715"/>
    </location>
</feature>
<evidence type="ECO:0000256" key="1">
    <source>
        <dbReference type="SAM" id="MobiDB-lite"/>
    </source>
</evidence>
<organism evidence="2 3">
    <name type="scientific">Endosaccharibacter trunci</name>
    <dbReference type="NCBI Taxonomy" id="2812733"/>
    <lineage>
        <taxon>Bacteria</taxon>
        <taxon>Pseudomonadati</taxon>
        <taxon>Pseudomonadota</taxon>
        <taxon>Alphaproteobacteria</taxon>
        <taxon>Acetobacterales</taxon>
        <taxon>Acetobacteraceae</taxon>
        <taxon>Endosaccharibacter</taxon>
    </lineage>
</organism>
<gene>
    <name evidence="2" type="ORF">NFI95_16065</name>
</gene>
<comment type="caution">
    <text evidence="2">The sequence shown here is derived from an EMBL/GenBank/DDBJ whole genome shotgun (WGS) entry which is preliminary data.</text>
</comment>
<feature type="compositionally biased region" description="Basic residues" evidence="1">
    <location>
        <begin position="702"/>
        <end position="715"/>
    </location>
</feature>
<sequence>MDDYARQEGVPLAEGTPEEYGASNGDEDFVPLPASNLETAVQSPDQSPEMRSIAASALAPFGIESLRPDGTPATAALANGGAAVLAGPEAQSETAVLTEREYAPLPQDGPEETPELATAAADEGDLVPAPDRWAGLKALASGGFVSRGPVISPPDEAPVVQDARNLANIIGEAVAEASAASAIAEEVFAEPDAAGDAPSRGGLASEEPAADEPPPPSTAAESPEAGEVADDLAPETIETGLAALPGAEVQPPPVTEEGAPAEVVPASRPRPSKPAQHRDRRGQRRPAPPKVAAEASDASPMPAAVLRTPAEARLRLIIHPVRRTVSISAVLARPAGYPDSITLLLGAETEVGPFGDDRYDDVDLEWTPNLLSGEVRLDSREGYQWLRSSRRIHIFSEQADEQGLMSVGSATVNSASAVACTQEDAEAVRSAAAACGSPQLVTHDRWSGVPEGWAVLSGYRPAHAAPTPLDPYLTTLDPGIGTEITLSGGLQLRSGSFAQGSPPRIEIRPFPAGAQVTIDGMPADMDADGSWRATGWDGQGDHLVDVVPGPSLTYRIIADPWTSGGWESWDAHAGRFELPNDAPWARVQICGASVSGPSGEHVVAAEPMSSVVALGLRRGVAMLRVRPDAPIAVGLLRDAPAFLISSSGPRRVQGRVEWLVPPAGERLSRVVDLSWVAAVRSAASRRLSLSTDSPAGQEAWRRARARARRHRKAGA</sequence>
<feature type="compositionally biased region" description="Polar residues" evidence="1">
    <location>
        <begin position="36"/>
        <end position="46"/>
    </location>
</feature>
<proteinExistence type="predicted"/>
<feature type="region of interest" description="Disordered" evidence="1">
    <location>
        <begin position="1"/>
        <end position="51"/>
    </location>
</feature>
<dbReference type="RefSeq" id="WP_422865448.1">
    <property type="nucleotide sequence ID" value="NZ_JAMSKV010000019.1"/>
</dbReference>
<evidence type="ECO:0000313" key="2">
    <source>
        <dbReference type="EMBL" id="MCQ8279958.1"/>
    </source>
</evidence>
<name>A0ABT1WAN1_9PROT</name>
<evidence type="ECO:0000313" key="3">
    <source>
        <dbReference type="Proteomes" id="UP001524587"/>
    </source>
</evidence>